<gene>
    <name evidence="1" type="ORF">DTO57_10845</name>
</gene>
<protein>
    <submittedName>
        <fullName evidence="1">Acyl-CoA thioesterase</fullName>
    </submittedName>
</protein>
<dbReference type="Proteomes" id="UP000253508">
    <property type="component" value="Unassembled WGS sequence"/>
</dbReference>
<dbReference type="PANTHER" id="PTHR31793">
    <property type="entry name" value="4-HYDROXYBENZOYL-COA THIOESTERASE FAMILY MEMBER"/>
    <property type="match status" value="1"/>
</dbReference>
<proteinExistence type="predicted"/>
<dbReference type="Gene3D" id="3.10.129.10">
    <property type="entry name" value="Hotdog Thioesterase"/>
    <property type="match status" value="1"/>
</dbReference>
<evidence type="ECO:0000313" key="2">
    <source>
        <dbReference type="Proteomes" id="UP000253508"/>
    </source>
</evidence>
<dbReference type="SUPFAM" id="SSF54637">
    <property type="entry name" value="Thioesterase/thiol ester dehydrase-isomerase"/>
    <property type="match status" value="1"/>
</dbReference>
<sequence>MRVHIPVHRRWGDQDTLGHINNVSMMKILEEARLRAFWREEGLEDSPLAVFDEDTVSGGGSARTLVARQEIEYLAPAPYGRDPLDIQVWIGRLGGSSVEICYEVMSPDGQVCYARSSVTVVLVDSMTGAPTRLPAEVRAAWKPYVEDPIAYRRR</sequence>
<dbReference type="AlphaFoldDB" id="A0A367XYG5"/>
<organism evidence="1 2">
    <name type="scientific">Microbacterium sorbitolivorans</name>
    <dbReference type="NCBI Taxonomy" id="1867410"/>
    <lineage>
        <taxon>Bacteria</taxon>
        <taxon>Bacillati</taxon>
        <taxon>Actinomycetota</taxon>
        <taxon>Actinomycetes</taxon>
        <taxon>Micrococcales</taxon>
        <taxon>Microbacteriaceae</taxon>
        <taxon>Microbacterium</taxon>
    </lineage>
</organism>
<dbReference type="Pfam" id="PF13279">
    <property type="entry name" value="4HBT_2"/>
    <property type="match status" value="1"/>
</dbReference>
<accession>A0A367XYG5</accession>
<comment type="caution">
    <text evidence="1">The sequence shown here is derived from an EMBL/GenBank/DDBJ whole genome shotgun (WGS) entry which is preliminary data.</text>
</comment>
<dbReference type="RefSeq" id="WP_114118246.1">
    <property type="nucleotide sequence ID" value="NZ_BMHU01000002.1"/>
</dbReference>
<dbReference type="InterPro" id="IPR029069">
    <property type="entry name" value="HotDog_dom_sf"/>
</dbReference>
<dbReference type="EMBL" id="QORO01000003">
    <property type="protein sequence ID" value="RCK58643.1"/>
    <property type="molecule type" value="Genomic_DNA"/>
</dbReference>
<dbReference type="GO" id="GO:0047617">
    <property type="term" value="F:fatty acyl-CoA hydrolase activity"/>
    <property type="evidence" value="ECO:0007669"/>
    <property type="project" value="TreeGrafter"/>
</dbReference>
<dbReference type="PANTHER" id="PTHR31793:SF24">
    <property type="entry name" value="LONG-CHAIN ACYL-COA THIOESTERASE FADM"/>
    <property type="match status" value="1"/>
</dbReference>
<dbReference type="InterPro" id="IPR050563">
    <property type="entry name" value="4-hydroxybenzoyl-CoA_TE"/>
</dbReference>
<dbReference type="CDD" id="cd00586">
    <property type="entry name" value="4HBT"/>
    <property type="match status" value="1"/>
</dbReference>
<keyword evidence="2" id="KW-1185">Reference proteome</keyword>
<reference evidence="1 2" key="1">
    <citation type="submission" date="2018-07" db="EMBL/GenBank/DDBJ databases">
        <title>Microbacterium endoborsara sp. nov., a novel actinobacterium isolated from Borszczowia aralocaspica.</title>
        <authorList>
            <person name="An D."/>
        </authorList>
    </citation>
    <scope>NUCLEOTIDE SEQUENCE [LARGE SCALE GENOMIC DNA]</scope>
    <source>
        <strain evidence="1 2">C1.15228</strain>
    </source>
</reference>
<dbReference type="OrthoDB" id="9799036at2"/>
<evidence type="ECO:0000313" key="1">
    <source>
        <dbReference type="EMBL" id="RCK58643.1"/>
    </source>
</evidence>
<name>A0A367XYG5_9MICO</name>